<keyword evidence="2" id="KW-0812">Transmembrane</keyword>
<gene>
    <name evidence="4" type="ORF">E0H92_08135</name>
</gene>
<dbReference type="InterPro" id="IPR005543">
    <property type="entry name" value="PASTA_dom"/>
</dbReference>
<dbReference type="PROSITE" id="PS51178">
    <property type="entry name" value="PASTA"/>
    <property type="match status" value="1"/>
</dbReference>
<keyword evidence="2" id="KW-0472">Membrane</keyword>
<dbReference type="Proteomes" id="UP000294225">
    <property type="component" value="Unassembled WGS sequence"/>
</dbReference>
<name>A0A4R0JB30_9ACTN</name>
<feature type="region of interest" description="Disordered" evidence="1">
    <location>
        <begin position="1"/>
        <end position="25"/>
    </location>
</feature>
<comment type="caution">
    <text evidence="4">The sequence shown here is derived from an EMBL/GenBank/DDBJ whole genome shotgun (WGS) entry which is preliminary data.</text>
</comment>
<evidence type="ECO:0000313" key="4">
    <source>
        <dbReference type="EMBL" id="TCC41608.1"/>
    </source>
</evidence>
<proteinExistence type="predicted"/>
<dbReference type="AlphaFoldDB" id="A0A4R0JB30"/>
<evidence type="ECO:0000313" key="5">
    <source>
        <dbReference type="Proteomes" id="UP000294225"/>
    </source>
</evidence>
<protein>
    <submittedName>
        <fullName evidence="4">PASTA domain-containing protein</fullName>
    </submittedName>
</protein>
<accession>A0A4R0JB30</accession>
<evidence type="ECO:0000256" key="1">
    <source>
        <dbReference type="SAM" id="MobiDB-lite"/>
    </source>
</evidence>
<dbReference type="RefSeq" id="WP_131495833.1">
    <property type="nucleotide sequence ID" value="NZ_SJKC01000001.1"/>
</dbReference>
<sequence length="277" mass="29284">MTDLTDLLARTADQTPVGPPPLDALHAGATRRRRRRAAGLTATAVVAVAAVIAGTTLLTSHDQTAPVTSPTPTPTPIAPATRLVGLDHAAIAVPVDWPTNKSRCGTPMVDTVLIDDPSAGQYCMMYRPVGVESVKLGRGGPEPKLWTDENIVIGGVPAVRRQTTCSTGSNKVRICTGEVRFHDFWFRAESSTSAAEVDRLLSQVVVTPDLAGVPSYQSFPQILTGTEYAGVLKDLGLKATFRYTKNPNYRPGQVLGVSPAPGMMLGLGTTVTVTVVK</sequence>
<evidence type="ECO:0000259" key="3">
    <source>
        <dbReference type="PROSITE" id="PS51178"/>
    </source>
</evidence>
<organism evidence="4 5">
    <name type="scientific">Kribbella speibonae</name>
    <dbReference type="NCBI Taxonomy" id="1572660"/>
    <lineage>
        <taxon>Bacteria</taxon>
        <taxon>Bacillati</taxon>
        <taxon>Actinomycetota</taxon>
        <taxon>Actinomycetes</taxon>
        <taxon>Propionibacteriales</taxon>
        <taxon>Kribbellaceae</taxon>
        <taxon>Kribbella</taxon>
    </lineage>
</organism>
<reference evidence="4 5" key="1">
    <citation type="submission" date="2019-02" db="EMBL/GenBank/DDBJ databases">
        <title>Kribbella capetownensis sp. nov. and Kribbella speibonae sp. nov., isolated from soil.</title>
        <authorList>
            <person name="Curtis S.M."/>
            <person name="Norton I."/>
            <person name="Everest G.J."/>
            <person name="Meyers P.R."/>
        </authorList>
    </citation>
    <scope>NUCLEOTIDE SEQUENCE [LARGE SCALE GENOMIC DNA]</scope>
    <source>
        <strain evidence="4 5">YM55</strain>
    </source>
</reference>
<keyword evidence="2" id="KW-1133">Transmembrane helix</keyword>
<feature type="transmembrane region" description="Helical" evidence="2">
    <location>
        <begin position="37"/>
        <end position="58"/>
    </location>
</feature>
<dbReference type="EMBL" id="SJKC01000001">
    <property type="protein sequence ID" value="TCC41608.1"/>
    <property type="molecule type" value="Genomic_DNA"/>
</dbReference>
<dbReference type="Gene3D" id="3.30.10.20">
    <property type="match status" value="1"/>
</dbReference>
<evidence type="ECO:0000256" key="2">
    <source>
        <dbReference type="SAM" id="Phobius"/>
    </source>
</evidence>
<feature type="domain" description="PASTA" evidence="3">
    <location>
        <begin position="207"/>
        <end position="277"/>
    </location>
</feature>